<evidence type="ECO:0000313" key="2">
    <source>
        <dbReference type="EMBL" id="KAK1594354.1"/>
    </source>
</evidence>
<gene>
    <name evidence="2" type="ORF">LY79DRAFT_154342</name>
</gene>
<dbReference type="RefSeq" id="XP_060415537.1">
    <property type="nucleotide sequence ID" value="XM_060551085.1"/>
</dbReference>
<reference evidence="2" key="1">
    <citation type="submission" date="2021-06" db="EMBL/GenBank/DDBJ databases">
        <title>Comparative genomics, transcriptomics and evolutionary studies reveal genomic signatures of adaptation to plant cell wall in hemibiotrophic fungi.</title>
        <authorList>
            <consortium name="DOE Joint Genome Institute"/>
            <person name="Baroncelli R."/>
            <person name="Diaz J.F."/>
            <person name="Benocci T."/>
            <person name="Peng M."/>
            <person name="Battaglia E."/>
            <person name="Haridas S."/>
            <person name="Andreopoulos W."/>
            <person name="Labutti K."/>
            <person name="Pangilinan J."/>
            <person name="Floch G.L."/>
            <person name="Makela M.R."/>
            <person name="Henrissat B."/>
            <person name="Grigoriev I.V."/>
            <person name="Crouch J.A."/>
            <person name="De Vries R.P."/>
            <person name="Sukno S.A."/>
            <person name="Thon M.R."/>
        </authorList>
    </citation>
    <scope>NUCLEOTIDE SEQUENCE</scope>
    <source>
        <strain evidence="2">CBS 125086</strain>
    </source>
</reference>
<proteinExistence type="predicted"/>
<feature type="compositionally biased region" description="Basic and acidic residues" evidence="1">
    <location>
        <begin position="1"/>
        <end position="23"/>
    </location>
</feature>
<name>A0AAD8Q2K0_9PEZI</name>
<evidence type="ECO:0000256" key="1">
    <source>
        <dbReference type="SAM" id="MobiDB-lite"/>
    </source>
</evidence>
<dbReference type="AlphaFoldDB" id="A0AAD8Q2K0"/>
<dbReference type="EMBL" id="JAHLJV010000020">
    <property type="protein sequence ID" value="KAK1594354.1"/>
    <property type="molecule type" value="Genomic_DNA"/>
</dbReference>
<organism evidence="2 3">
    <name type="scientific">Colletotrichum navitas</name>
    <dbReference type="NCBI Taxonomy" id="681940"/>
    <lineage>
        <taxon>Eukaryota</taxon>
        <taxon>Fungi</taxon>
        <taxon>Dikarya</taxon>
        <taxon>Ascomycota</taxon>
        <taxon>Pezizomycotina</taxon>
        <taxon>Sordariomycetes</taxon>
        <taxon>Hypocreomycetidae</taxon>
        <taxon>Glomerellales</taxon>
        <taxon>Glomerellaceae</taxon>
        <taxon>Colletotrichum</taxon>
        <taxon>Colletotrichum graminicola species complex</taxon>
    </lineage>
</organism>
<comment type="caution">
    <text evidence="2">The sequence shown here is derived from an EMBL/GenBank/DDBJ whole genome shotgun (WGS) entry which is preliminary data.</text>
</comment>
<keyword evidence="3" id="KW-1185">Reference proteome</keyword>
<feature type="region of interest" description="Disordered" evidence="1">
    <location>
        <begin position="1"/>
        <end position="31"/>
    </location>
</feature>
<dbReference type="GeneID" id="85435325"/>
<dbReference type="Proteomes" id="UP001230504">
    <property type="component" value="Unassembled WGS sequence"/>
</dbReference>
<accession>A0AAD8Q2K0</accession>
<evidence type="ECO:0000313" key="3">
    <source>
        <dbReference type="Proteomes" id="UP001230504"/>
    </source>
</evidence>
<protein>
    <submittedName>
        <fullName evidence="2">Uncharacterized protein</fullName>
    </submittedName>
</protein>
<sequence>MIGKNEEALDSRKKQGPDNDDKTATPLSPELCCPAPGTVPARIQPPNCRRNTVPLRATPYTCPGRAAPSLPVVVYLVYGRCSRPSKVPEQLDRDDIERTNHLSLSLVSYFLSPLGDFDRPFSLRPRGNLRVVTREPYQIPFRFLPPPFTSWPCFDLLCAEVGFVIAVLRSPPCGIMTSFQPVVLHCFHPCPNVHVVPSHFHSLPMLRFLLWPFETVLDGRWGPGTLTHVDAHTHTHTHIKQTRRLHQASNFCVGSRSWITRIAYTKKNIIQHCSFVQRPS</sequence>